<keyword evidence="2" id="KW-0812">Transmembrane</keyword>
<feature type="transmembrane region" description="Helical" evidence="2">
    <location>
        <begin position="296"/>
        <end position="314"/>
    </location>
</feature>
<keyword evidence="2" id="KW-1133">Transmembrane helix</keyword>
<reference evidence="3 4" key="1">
    <citation type="submission" date="2023-07" db="EMBL/GenBank/DDBJ databases">
        <title>Sequencing the genomes of 1000 actinobacteria strains.</title>
        <authorList>
            <person name="Klenk H.-P."/>
        </authorList>
    </citation>
    <scope>NUCLEOTIDE SEQUENCE [LARGE SCALE GENOMIC DNA]</scope>
    <source>
        <strain evidence="3 4">DSM 41600</strain>
    </source>
</reference>
<feature type="region of interest" description="Disordered" evidence="1">
    <location>
        <begin position="271"/>
        <end position="292"/>
    </location>
</feature>
<evidence type="ECO:0000313" key="4">
    <source>
        <dbReference type="Proteomes" id="UP001234880"/>
    </source>
</evidence>
<organism evidence="3 4">
    <name type="scientific">Streptomyces demainii</name>
    <dbReference type="NCBI Taxonomy" id="588122"/>
    <lineage>
        <taxon>Bacteria</taxon>
        <taxon>Bacillati</taxon>
        <taxon>Actinomycetota</taxon>
        <taxon>Actinomycetes</taxon>
        <taxon>Kitasatosporales</taxon>
        <taxon>Streptomycetaceae</taxon>
        <taxon>Streptomyces</taxon>
    </lineage>
</organism>
<feature type="transmembrane region" description="Helical" evidence="2">
    <location>
        <begin position="106"/>
        <end position="128"/>
    </location>
</feature>
<dbReference type="NCBIfam" id="NF040672">
    <property type="entry name" value="SCO2322_fam"/>
    <property type="match status" value="1"/>
</dbReference>
<dbReference type="InterPro" id="IPR047704">
    <property type="entry name" value="GPS-CTERM"/>
</dbReference>
<gene>
    <name evidence="3" type="ORF">JOF35_002703</name>
</gene>
<feature type="compositionally biased region" description="Polar residues" evidence="1">
    <location>
        <begin position="1"/>
        <end position="17"/>
    </location>
</feature>
<dbReference type="Proteomes" id="UP001234880">
    <property type="component" value="Unassembled WGS sequence"/>
</dbReference>
<comment type="caution">
    <text evidence="3">The sequence shown here is derived from an EMBL/GenBank/DDBJ whole genome shotgun (WGS) entry which is preliminary data.</text>
</comment>
<protein>
    <recommendedName>
        <fullName evidence="5">Secreted protein</fullName>
    </recommendedName>
</protein>
<feature type="compositionally biased region" description="Polar residues" evidence="1">
    <location>
        <begin position="24"/>
        <end position="38"/>
    </location>
</feature>
<feature type="compositionally biased region" description="Polar residues" evidence="1">
    <location>
        <begin position="57"/>
        <end position="81"/>
    </location>
</feature>
<dbReference type="InterPro" id="IPR047703">
    <property type="entry name" value="SCO2322-like"/>
</dbReference>
<evidence type="ECO:0000313" key="3">
    <source>
        <dbReference type="EMBL" id="MDP9610426.1"/>
    </source>
</evidence>
<proteinExistence type="predicted"/>
<feature type="compositionally biased region" description="Basic and acidic residues" evidence="1">
    <location>
        <begin position="279"/>
        <end position="290"/>
    </location>
</feature>
<feature type="region of interest" description="Disordered" evidence="1">
    <location>
        <begin position="1"/>
        <end position="99"/>
    </location>
</feature>
<name>A0ABT9KPR0_9ACTN</name>
<keyword evidence="4" id="KW-1185">Reference proteome</keyword>
<evidence type="ECO:0008006" key="5">
    <source>
        <dbReference type="Google" id="ProtNLM"/>
    </source>
</evidence>
<keyword evidence="2" id="KW-0472">Membrane</keyword>
<sequence>MGTAPTQHIDTAPTQRTHAAPTQRIGTPSAQHMGTSPAQRMGTAPAQRVNAAPAQRLGTSSAQHMGTAPTQHIDTAPTQRTHAAPTPRARTNSAAGARARQARARLARLLVLPAVVLFAMLGGAPAQAADGYRYWSFWQRGGDGGGWTYSTQGPSSARPGDGDTIGFRFAVSEDSDDATRPRGTADFAAVCADTPAKDGTKRVAVVLDFGTAADAPDHRTPPAPRTECARVGEDASAGEALAAVAKPLRYNSAALLCAIAGYPESGCGDKVSSSVDAHAVPKSDGDKADGDSGPSAGLIGGLVAVVLLGAAAVWQARRRRA</sequence>
<dbReference type="NCBIfam" id="NF040681">
    <property type="entry name" value="GPS-CTERM"/>
    <property type="match status" value="1"/>
</dbReference>
<evidence type="ECO:0000256" key="1">
    <source>
        <dbReference type="SAM" id="MobiDB-lite"/>
    </source>
</evidence>
<dbReference type="EMBL" id="JAURUE010000001">
    <property type="protein sequence ID" value="MDP9610426.1"/>
    <property type="molecule type" value="Genomic_DNA"/>
</dbReference>
<evidence type="ECO:0000256" key="2">
    <source>
        <dbReference type="SAM" id="Phobius"/>
    </source>
</evidence>
<accession>A0ABT9KPR0</accession>